<name>A0A518CL06_9PLAN</name>
<dbReference type="InterPro" id="IPR038765">
    <property type="entry name" value="Papain-like_cys_pep_sf"/>
</dbReference>
<dbReference type="AlphaFoldDB" id="A0A518CL06"/>
<evidence type="ECO:0008006" key="4">
    <source>
        <dbReference type="Google" id="ProtNLM"/>
    </source>
</evidence>
<dbReference type="EMBL" id="CP036281">
    <property type="protein sequence ID" value="QDU79915.1"/>
    <property type="molecule type" value="Genomic_DNA"/>
</dbReference>
<dbReference type="KEGG" id="plon:Pla110_16350"/>
<proteinExistence type="predicted"/>
<reference evidence="2 3" key="1">
    <citation type="submission" date="2019-02" db="EMBL/GenBank/DDBJ databases">
        <title>Deep-cultivation of Planctomycetes and their phenomic and genomic characterization uncovers novel biology.</title>
        <authorList>
            <person name="Wiegand S."/>
            <person name="Jogler M."/>
            <person name="Boedeker C."/>
            <person name="Pinto D."/>
            <person name="Vollmers J."/>
            <person name="Rivas-Marin E."/>
            <person name="Kohn T."/>
            <person name="Peeters S.H."/>
            <person name="Heuer A."/>
            <person name="Rast P."/>
            <person name="Oberbeckmann S."/>
            <person name="Bunk B."/>
            <person name="Jeske O."/>
            <person name="Meyerdierks A."/>
            <person name="Storesund J.E."/>
            <person name="Kallscheuer N."/>
            <person name="Luecker S."/>
            <person name="Lage O.M."/>
            <person name="Pohl T."/>
            <person name="Merkel B.J."/>
            <person name="Hornburger P."/>
            <person name="Mueller R.-W."/>
            <person name="Bruemmer F."/>
            <person name="Labrenz M."/>
            <person name="Spormann A.M."/>
            <person name="Op den Camp H."/>
            <person name="Overmann J."/>
            <person name="Amann R."/>
            <person name="Jetten M.S.M."/>
            <person name="Mascher T."/>
            <person name="Medema M.H."/>
            <person name="Devos D.P."/>
            <person name="Kaster A.-K."/>
            <person name="Ovreas L."/>
            <person name="Rohde M."/>
            <person name="Galperin M.Y."/>
            <person name="Jogler C."/>
        </authorList>
    </citation>
    <scope>NUCLEOTIDE SEQUENCE [LARGE SCALE GENOMIC DNA]</scope>
    <source>
        <strain evidence="2 3">Pla110</strain>
    </source>
</reference>
<accession>A0A518CL06</accession>
<feature type="chain" id="PRO_5021733694" description="Permuted papain-like amidase enzyme, YaeF/YiiX, C92 family" evidence="1">
    <location>
        <begin position="24"/>
        <end position="270"/>
    </location>
</feature>
<keyword evidence="1" id="KW-0732">Signal</keyword>
<evidence type="ECO:0000256" key="1">
    <source>
        <dbReference type="SAM" id="SignalP"/>
    </source>
</evidence>
<evidence type="ECO:0000313" key="2">
    <source>
        <dbReference type="EMBL" id="QDU79915.1"/>
    </source>
</evidence>
<dbReference type="Pfam" id="PF05708">
    <property type="entry name" value="Peptidase_C92"/>
    <property type="match status" value="1"/>
</dbReference>
<keyword evidence="3" id="KW-1185">Reference proteome</keyword>
<dbReference type="InterPro" id="IPR024453">
    <property type="entry name" value="Peptidase_C92"/>
</dbReference>
<gene>
    <name evidence="2" type="ORF">Pla110_16350</name>
</gene>
<dbReference type="RefSeq" id="WP_197440578.1">
    <property type="nucleotide sequence ID" value="NZ_CP036281.1"/>
</dbReference>
<evidence type="ECO:0000313" key="3">
    <source>
        <dbReference type="Proteomes" id="UP000317178"/>
    </source>
</evidence>
<dbReference type="Gene3D" id="3.90.1720.10">
    <property type="entry name" value="endopeptidase domain like (from Nostoc punctiforme)"/>
    <property type="match status" value="1"/>
</dbReference>
<dbReference type="SUPFAM" id="SSF54001">
    <property type="entry name" value="Cysteine proteinases"/>
    <property type="match status" value="1"/>
</dbReference>
<feature type="signal peptide" evidence="1">
    <location>
        <begin position="1"/>
        <end position="23"/>
    </location>
</feature>
<protein>
    <recommendedName>
        <fullName evidence="4">Permuted papain-like amidase enzyme, YaeF/YiiX, C92 family</fullName>
    </recommendedName>
</protein>
<organism evidence="2 3">
    <name type="scientific">Polystyrenella longa</name>
    <dbReference type="NCBI Taxonomy" id="2528007"/>
    <lineage>
        <taxon>Bacteria</taxon>
        <taxon>Pseudomonadati</taxon>
        <taxon>Planctomycetota</taxon>
        <taxon>Planctomycetia</taxon>
        <taxon>Planctomycetales</taxon>
        <taxon>Planctomycetaceae</taxon>
        <taxon>Polystyrenella</taxon>
    </lineage>
</organism>
<dbReference type="Proteomes" id="UP000317178">
    <property type="component" value="Chromosome"/>
</dbReference>
<sequence precursor="true">MNPIIKTLFVCLSLVLYGHSLIAAEAKPAKPVPAGIESDNIEADCSCVGVGTEENSPDYIEIFSTPEEAVTSIAPELQTGSLIFTKGDCLAVRMYTRSNYTHVAAVVKEPTGEYVYDSMNPMGVRRLSLSEYLSTQLPDELHLLHPQAKLTSNQEKAFTDALEAKIGTPYSVRHHLTGNRAEGVHCAEYVIDALNECDLMRAENPPRVSPASLLRGSIGAGLYQPVRSFAIQPPLAPVEVANSWCEQLWVDTCDCTSYSWIRFRKLVFCH</sequence>